<name>H0I412_9HYPH</name>
<organism evidence="3 4">
    <name type="scientific">Mesorhizobium alhagi CCNWXJ12-2</name>
    <dbReference type="NCBI Taxonomy" id="1107882"/>
    <lineage>
        <taxon>Bacteria</taxon>
        <taxon>Pseudomonadati</taxon>
        <taxon>Pseudomonadota</taxon>
        <taxon>Alphaproteobacteria</taxon>
        <taxon>Hyphomicrobiales</taxon>
        <taxon>Phyllobacteriaceae</taxon>
        <taxon>Allomesorhizobium</taxon>
    </lineage>
</organism>
<dbReference type="PANTHER" id="PTHR33840">
    <property type="match status" value="1"/>
</dbReference>
<dbReference type="Proteomes" id="UP000003250">
    <property type="component" value="Unassembled WGS sequence"/>
</dbReference>
<protein>
    <recommendedName>
        <fullName evidence="2">T6SS Phospholipase effector Tle1-like catalytic domain-containing protein</fullName>
    </recommendedName>
</protein>
<feature type="transmembrane region" description="Helical" evidence="1">
    <location>
        <begin position="490"/>
        <end position="511"/>
    </location>
</feature>
<dbReference type="PANTHER" id="PTHR33840:SF1">
    <property type="entry name" value="TLE1 PHOSPHOLIPASE DOMAIN-CONTAINING PROTEIN"/>
    <property type="match status" value="1"/>
</dbReference>
<dbReference type="Pfam" id="PF09994">
    <property type="entry name" value="T6SS_Tle1-like_cat"/>
    <property type="match status" value="1"/>
</dbReference>
<evidence type="ECO:0000256" key="1">
    <source>
        <dbReference type="SAM" id="Phobius"/>
    </source>
</evidence>
<feature type="transmembrane region" description="Helical" evidence="1">
    <location>
        <begin position="571"/>
        <end position="588"/>
    </location>
</feature>
<feature type="transmembrane region" description="Helical" evidence="1">
    <location>
        <begin position="646"/>
        <end position="663"/>
    </location>
</feature>
<proteinExistence type="predicted"/>
<dbReference type="OrthoDB" id="4378831at2"/>
<accession>H0I412</accession>
<feature type="transmembrane region" description="Helical" evidence="1">
    <location>
        <begin position="454"/>
        <end position="478"/>
    </location>
</feature>
<dbReference type="EMBL" id="AHAM01000343">
    <property type="protein sequence ID" value="EHK52274.1"/>
    <property type="molecule type" value="Genomic_DNA"/>
</dbReference>
<evidence type="ECO:0000259" key="2">
    <source>
        <dbReference type="Pfam" id="PF09994"/>
    </source>
</evidence>
<reference evidence="3 4" key="1">
    <citation type="journal article" date="2012" name="J. Bacteriol.">
        <title>Draft Genome Sequence of Mesorhizobium alhagi CCNWXJ12-2T, a Novel Salt-Resistant Species Isolated from the Desert of Northwestern China.</title>
        <authorList>
            <person name="Zhou M."/>
            <person name="Chen W."/>
            <person name="Chen H."/>
            <person name="Wei G."/>
        </authorList>
    </citation>
    <scope>NUCLEOTIDE SEQUENCE [LARGE SCALE GENOMIC DNA]</scope>
    <source>
        <strain evidence="3 4">CCNWXJ12-2</strain>
    </source>
</reference>
<dbReference type="InterPro" id="IPR018712">
    <property type="entry name" value="Tle1-like_cat"/>
</dbReference>
<keyword evidence="4" id="KW-1185">Reference proteome</keyword>
<feature type="transmembrane region" description="Helical" evidence="1">
    <location>
        <begin position="594"/>
        <end position="610"/>
    </location>
</feature>
<keyword evidence="1" id="KW-0472">Membrane</keyword>
<feature type="transmembrane region" description="Helical" evidence="1">
    <location>
        <begin position="517"/>
        <end position="538"/>
    </location>
</feature>
<feature type="domain" description="T6SS Phospholipase effector Tle1-like catalytic" evidence="2">
    <location>
        <begin position="3"/>
        <end position="296"/>
    </location>
</feature>
<evidence type="ECO:0000313" key="4">
    <source>
        <dbReference type="Proteomes" id="UP000003250"/>
    </source>
</evidence>
<evidence type="ECO:0000313" key="3">
    <source>
        <dbReference type="EMBL" id="EHK52274.1"/>
    </source>
</evidence>
<gene>
    <name evidence="3" type="ORF">MAXJ12_36156</name>
</gene>
<keyword evidence="1" id="KW-1133">Transmembrane helix</keyword>
<dbReference type="PATRIC" id="fig|1107882.3.peg.6958"/>
<dbReference type="RefSeq" id="WP_008840769.1">
    <property type="nucleotide sequence ID" value="NZ_AHAM01000343.1"/>
</dbReference>
<dbReference type="AlphaFoldDB" id="H0I412"/>
<keyword evidence="1" id="KW-0812">Transmembrane</keyword>
<sequence length="840" mass="92565">MGRNLVVLADGTGNSAAKLFKTNVWRIYQALDLGGADQLAAFSDGVGTSNFKPFQLIGLALGFGVKRRVLALYKFLCLNYEPGDNVYAFGFSRGAFTIRVLVGLIASEGLVAFKSQEELDRNALAAYRSFRRIAFPAGALFWVTLSRAVRDVWVAATNKVTGSRGYDHVRPEPGSLRAPDRIRVRFMGVWDTVSAYGLPVDELTKAVDKWVWPMTFERRNLLALVDKARQAFSIDDERRTFFPIPWDEIDQGVQSADSNEAPRLLQVWFAGSHANVGGGYADDRLAHIPLCWMIAEPAASGLRFKPEIVADYWEYASPSGRLYDSRSGFGVFYRYHPRSSKHLMGSSTPLIDSSVILRMHSGADAYAPISLPDDVRILTVSGAQIPFADSEADEKVAGRILADNLPLPADRRRDLERMDGQLATALAALKPTGAIADRQERVEQMLDTVWWRRGLYYVMLCLAVLFAVFPLFAGYVTLDTAGRIDLMSSGVVGPVAGLLKGILPGFTAPWVDAIAEHAFLAVLLGAAFAICLWLSSLLKTRIHDRARVAWNVEVYKAPESTTDRRDAQQRVALAGSLAFGLAALVLWLAGNAAAAWLGIAFVACVLIMFLQRGKATADRPFFLRVARSVRKSRLAQMVYNLLREQILPATFLVLSLSLAALLINKVAFQVASSTGATCPEPLNLVEDQSELLAASSIFKTSSLCYDTGSWLQEGVHYRIAIDITNDWNDGTVAADTLGTKGGFVHYLGSLFKRWWGQSWFKPIARVGRYGNDEYVLEPFQQAISRSHQGNKSLIAEIVPRQSGELYLYVNDAVVGVPHLFDSFYVNNTGEAKVSVTKAYH</sequence>